<dbReference type="Gene3D" id="2.60.40.3140">
    <property type="match status" value="1"/>
</dbReference>
<evidence type="ECO:0000313" key="3">
    <source>
        <dbReference type="EMBL" id="WEK34649.1"/>
    </source>
</evidence>
<keyword evidence="1" id="KW-0732">Signal</keyword>
<protein>
    <submittedName>
        <fullName evidence="3">Transglutaminase-like domain-containing protein</fullName>
    </submittedName>
</protein>
<feature type="signal peptide" evidence="1">
    <location>
        <begin position="1"/>
        <end position="22"/>
    </location>
</feature>
<dbReference type="Gene3D" id="3.10.620.30">
    <property type="match status" value="1"/>
</dbReference>
<dbReference type="AlphaFoldDB" id="A0AAJ5WRA5"/>
<dbReference type="Proteomes" id="UP001220610">
    <property type="component" value="Chromosome"/>
</dbReference>
<proteinExistence type="predicted"/>
<organism evidence="3 4">
    <name type="scientific">Candidatus Pseudobacter hemicellulosilyticus</name>
    <dbReference type="NCBI Taxonomy" id="3121375"/>
    <lineage>
        <taxon>Bacteria</taxon>
        <taxon>Pseudomonadati</taxon>
        <taxon>Bacteroidota</taxon>
        <taxon>Chitinophagia</taxon>
        <taxon>Chitinophagales</taxon>
        <taxon>Chitinophagaceae</taxon>
        <taxon>Pseudobacter</taxon>
    </lineage>
</organism>
<evidence type="ECO:0000259" key="2">
    <source>
        <dbReference type="Pfam" id="PF01841"/>
    </source>
</evidence>
<feature type="domain" description="Transglutaminase-like" evidence="2">
    <location>
        <begin position="286"/>
        <end position="392"/>
    </location>
</feature>
<evidence type="ECO:0000313" key="4">
    <source>
        <dbReference type="Proteomes" id="UP001220610"/>
    </source>
</evidence>
<evidence type="ECO:0000256" key="1">
    <source>
        <dbReference type="SAM" id="SignalP"/>
    </source>
</evidence>
<reference evidence="3" key="1">
    <citation type="submission" date="2023-03" db="EMBL/GenBank/DDBJ databases">
        <title>Andean soil-derived lignocellulolytic bacterial consortium as a source of novel taxa and putative plastic-active enzymes.</title>
        <authorList>
            <person name="Diaz-Garcia L."/>
            <person name="Chuvochina M."/>
            <person name="Feuerriegel G."/>
            <person name="Bunk B."/>
            <person name="Sproer C."/>
            <person name="Streit W.R."/>
            <person name="Rodriguez L.M."/>
            <person name="Overmann J."/>
            <person name="Jimenez D.J."/>
        </authorList>
    </citation>
    <scope>NUCLEOTIDE SEQUENCE</scope>
    <source>
        <strain evidence="3">MAG 7</strain>
    </source>
</reference>
<dbReference type="InterPro" id="IPR038765">
    <property type="entry name" value="Papain-like_cys_pep_sf"/>
</dbReference>
<dbReference type="InterPro" id="IPR002931">
    <property type="entry name" value="Transglutaminase-like"/>
</dbReference>
<dbReference type="Gene3D" id="2.60.120.1130">
    <property type="match status" value="1"/>
</dbReference>
<dbReference type="SUPFAM" id="SSF54001">
    <property type="entry name" value="Cysteine proteinases"/>
    <property type="match status" value="1"/>
</dbReference>
<dbReference type="EMBL" id="CP119311">
    <property type="protein sequence ID" value="WEK34649.1"/>
    <property type="molecule type" value="Genomic_DNA"/>
</dbReference>
<sequence length="648" mass="73277">MLTNRLTLSVLAFLLVQGTLHAQLQTADEEGLAHVTSLKKLSKKASYGASLISKEISFNTGKGIAGTPVVTARETGTVEMVSMENKVPVGYGLPYNQFVKLADYDFGIFYKSKFRSQKYPPKKVSLTDESIFMDDNYALIYGYTAEESGQRCRFTYNYEYTDAKYLTRVFFHEGFPVKQVSVSFKVPDWLVLEISEQNFAGYKVKKEVKTEKNSKVYTYTAESLPGIKREAASLARPYYLPHLVITVRNFTAGSQQYKGFTNLADMYGWYNFLYKKAANSNDDFKTLVGQLTQGKSSDEEKMKAIYYWVQDNIRYIAFEEGYAGFVPQTAQEVFKNKYGDCKGMANLLTEMLKLAGFNAHFAWIGTREIPYDRTQIQSLCVDNHAICVAYLKGQAYFLDGTEKYAPFGRNAYRISGKNVLVQDGDNYKVETVPPAKAADNLILTKANLALQGNVIKGHVTLTFQGEAVSFFHYLYNNIPAAKRKEFITQMLELQSSNSVASNVKTSDFKDRDIPLVIEGDVEISNQVTKVDDLNYTRIDFFPSLFANLMPKDDRENPIDLDRVMETRDEVILQLPAKASVQAAPPAFQLVFAQNKIDASYTSSANQVVLKKSMYMGSPVISVKEFPEWKAFLNKIKEYNRNSLTIKLQ</sequence>
<feature type="chain" id="PRO_5042473689" evidence="1">
    <location>
        <begin position="23"/>
        <end position="648"/>
    </location>
</feature>
<name>A0AAJ5WRA5_9BACT</name>
<gene>
    <name evidence="3" type="ORF">P0Y53_19355</name>
</gene>
<accession>A0AAJ5WRA5</accession>
<dbReference type="Pfam" id="PF01841">
    <property type="entry name" value="Transglut_core"/>
    <property type="match status" value="1"/>
</dbReference>